<gene>
    <name evidence="5" type="ORF">TRIADDRAFT_28889</name>
</gene>
<dbReference type="GO" id="GO:0046872">
    <property type="term" value="F:metal ion binding"/>
    <property type="evidence" value="ECO:0007669"/>
    <property type="project" value="UniProtKB-KW"/>
</dbReference>
<name>B3S4G2_TRIAD</name>
<dbReference type="OrthoDB" id="3345469at2759"/>
<evidence type="ECO:0000313" key="6">
    <source>
        <dbReference type="Proteomes" id="UP000009022"/>
    </source>
</evidence>
<dbReference type="PANTHER" id="PTHR13799:SF13">
    <property type="entry name" value="NIF3-LIKE PROTEIN 1"/>
    <property type="match status" value="1"/>
</dbReference>
<dbReference type="AlphaFoldDB" id="B3S4G2"/>
<dbReference type="EMBL" id="DS985249">
    <property type="protein sequence ID" value="EDV22458.1"/>
    <property type="molecule type" value="Genomic_DNA"/>
</dbReference>
<dbReference type="HOGENOM" id="CLU_037423_0_0_1"/>
<dbReference type="PANTHER" id="PTHR13799">
    <property type="entry name" value="NGG1 INTERACTING FACTOR 3"/>
    <property type="match status" value="1"/>
</dbReference>
<evidence type="ECO:0000256" key="3">
    <source>
        <dbReference type="PIRNR" id="PIRNR037490"/>
    </source>
</evidence>
<accession>B3S4G2</accession>
<dbReference type="NCBIfam" id="TIGR00486">
    <property type="entry name" value="YbgI_SA1388"/>
    <property type="match status" value="1"/>
</dbReference>
<dbReference type="GO" id="GO:0005739">
    <property type="term" value="C:mitochondrion"/>
    <property type="evidence" value="ECO:0000318"/>
    <property type="project" value="GO_Central"/>
</dbReference>
<dbReference type="SUPFAM" id="SSF102705">
    <property type="entry name" value="NIF3 (NGG1p interacting factor 3)-like"/>
    <property type="match status" value="1"/>
</dbReference>
<protein>
    <recommendedName>
        <fullName evidence="2 3">NIF3-like protein 1</fullName>
    </recommendedName>
</protein>
<sequence>MELQEVVVKLERFGPNSLAEKWDNVGLLVEPSKPHLVRKLMITNDLTEAVLKESIAEKADMILSYHPPIFAPLKKLTNSSVKERILVSAIENRIAVYSPHTIYDSLKGGVTDWLASCLGEYTTQPVIPFFDESASGYYKLEMYISKDKQHNWSEVLNNYNKENSVQDIIVSDLVDPKGCVKYGITCSRSGMFQILDSYHEMFDRNDNLQITKLSSKPILGTGSGRICRLVEPVSLQILIAQVKKHLNLSSLRLAADFYKPLSKLIRTVAVVAGAGGSLLKGVKADLYLTGEMSHHDVLAAVASGTCVLLCDHTNTERGYLFNKLKLDLGSLLDNRIEIITSKVDGDPLAVI</sequence>
<evidence type="ECO:0000256" key="4">
    <source>
        <dbReference type="PIRSR" id="PIRSR602678-1"/>
    </source>
</evidence>
<dbReference type="GeneID" id="6756387"/>
<evidence type="ECO:0000256" key="1">
    <source>
        <dbReference type="ARBA" id="ARBA00006964"/>
    </source>
</evidence>
<reference evidence="5 6" key="1">
    <citation type="journal article" date="2008" name="Nature">
        <title>The Trichoplax genome and the nature of placozoans.</title>
        <authorList>
            <person name="Srivastava M."/>
            <person name="Begovic E."/>
            <person name="Chapman J."/>
            <person name="Putnam N.H."/>
            <person name="Hellsten U."/>
            <person name="Kawashima T."/>
            <person name="Kuo A."/>
            <person name="Mitros T."/>
            <person name="Salamov A."/>
            <person name="Carpenter M.L."/>
            <person name="Signorovitch A.Y."/>
            <person name="Moreno M.A."/>
            <person name="Kamm K."/>
            <person name="Grimwood J."/>
            <person name="Schmutz J."/>
            <person name="Shapiro H."/>
            <person name="Grigoriev I.V."/>
            <person name="Buss L.W."/>
            <person name="Schierwater B."/>
            <person name="Dellaporta S.L."/>
            <person name="Rokhsar D.S."/>
        </authorList>
    </citation>
    <scope>NUCLEOTIDE SEQUENCE [LARGE SCALE GENOMIC DNA]</scope>
    <source>
        <strain evidence="5 6">Grell-BS-1999</strain>
    </source>
</reference>
<evidence type="ECO:0000256" key="2">
    <source>
        <dbReference type="ARBA" id="ARBA00019069"/>
    </source>
</evidence>
<comment type="similarity">
    <text evidence="1 3">Belongs to the GTP cyclohydrolase I type 2/NIF3 family.</text>
</comment>
<dbReference type="Pfam" id="PF01784">
    <property type="entry name" value="DUF34_NIF3"/>
    <property type="match status" value="1"/>
</dbReference>
<dbReference type="InterPro" id="IPR036069">
    <property type="entry name" value="DUF34/NIF3_sf"/>
</dbReference>
<dbReference type="PIRSF" id="PIRSF037490">
    <property type="entry name" value="UCP037490_NIF3_euk"/>
    <property type="match status" value="1"/>
</dbReference>
<dbReference type="Proteomes" id="UP000009022">
    <property type="component" value="Unassembled WGS sequence"/>
</dbReference>
<feature type="binding site" evidence="4">
    <location>
        <position position="316"/>
    </location>
    <ligand>
        <name>a divalent metal cation</name>
        <dbReference type="ChEBI" id="CHEBI:60240"/>
        <label>1</label>
    </ligand>
</feature>
<dbReference type="PhylomeDB" id="B3S4G2"/>
<dbReference type="eggNOG" id="KOG4131">
    <property type="taxonomic scope" value="Eukaryota"/>
</dbReference>
<feature type="binding site" evidence="4">
    <location>
        <position position="66"/>
    </location>
    <ligand>
        <name>a divalent metal cation</name>
        <dbReference type="ChEBI" id="CHEBI:60240"/>
        <label>1</label>
    </ligand>
</feature>
<dbReference type="OMA" id="KYHEFFD"/>
<dbReference type="Gene3D" id="3.40.1390.30">
    <property type="entry name" value="NIF3 (NGG1p interacting factor 3)-like"/>
    <property type="match status" value="2"/>
</dbReference>
<organism evidence="5 6">
    <name type="scientific">Trichoplax adhaerens</name>
    <name type="common">Trichoplax reptans</name>
    <dbReference type="NCBI Taxonomy" id="10228"/>
    <lineage>
        <taxon>Eukaryota</taxon>
        <taxon>Metazoa</taxon>
        <taxon>Placozoa</taxon>
        <taxon>Uniplacotomia</taxon>
        <taxon>Trichoplacea</taxon>
        <taxon>Trichoplacidae</taxon>
        <taxon>Trichoplax</taxon>
    </lineage>
</organism>
<dbReference type="RefSeq" id="XP_002115002.1">
    <property type="nucleotide sequence ID" value="XM_002114966.1"/>
</dbReference>
<dbReference type="STRING" id="10228.B3S4G2"/>
<dbReference type="FunFam" id="3.40.1390.30:FF:000001">
    <property type="entry name" value="GTP cyclohydrolase 1 type 2"/>
    <property type="match status" value="1"/>
</dbReference>
<evidence type="ECO:0000313" key="5">
    <source>
        <dbReference type="EMBL" id="EDV22458.1"/>
    </source>
</evidence>
<dbReference type="KEGG" id="tad:TRIADDRAFT_28889"/>
<dbReference type="GO" id="GO:0005737">
    <property type="term" value="C:cytoplasm"/>
    <property type="evidence" value="ECO:0000318"/>
    <property type="project" value="GO_Central"/>
</dbReference>
<keyword evidence="6" id="KW-1185">Reference proteome</keyword>
<dbReference type="InParanoid" id="B3S4G2"/>
<keyword evidence="4" id="KW-0479">Metal-binding</keyword>
<proteinExistence type="inferred from homology"/>
<dbReference type="CTD" id="6756387"/>
<feature type="binding site" evidence="4">
    <location>
        <position position="104"/>
    </location>
    <ligand>
        <name>a divalent metal cation</name>
        <dbReference type="ChEBI" id="CHEBI:60240"/>
        <label>1</label>
    </ligand>
</feature>
<dbReference type="FunCoup" id="B3S4G2">
    <property type="interactions" value="1688"/>
</dbReference>
<dbReference type="InterPro" id="IPR002678">
    <property type="entry name" value="DUF34/NIF3"/>
</dbReference>
<feature type="binding site" evidence="4">
    <location>
        <position position="312"/>
    </location>
    <ligand>
        <name>a divalent metal cation</name>
        <dbReference type="ChEBI" id="CHEBI:60240"/>
        <label>1</label>
    </ligand>
</feature>
<dbReference type="InterPro" id="IPR017222">
    <property type="entry name" value="DUF34/NIF3_animal"/>
</dbReference>